<evidence type="ECO:0000313" key="8">
    <source>
        <dbReference type="Proteomes" id="UP000294743"/>
    </source>
</evidence>
<keyword evidence="5" id="KW-0486">Methionine biosynthesis</keyword>
<dbReference type="GO" id="GO:0005829">
    <property type="term" value="C:cytosol"/>
    <property type="evidence" value="ECO:0007669"/>
    <property type="project" value="TreeGrafter"/>
</dbReference>
<dbReference type="GO" id="GO:0019284">
    <property type="term" value="P:L-methionine salvage from S-adenosylmethionine"/>
    <property type="evidence" value="ECO:0007669"/>
    <property type="project" value="TreeGrafter"/>
</dbReference>
<dbReference type="UniPathway" id="UPA00904">
    <property type="reaction ID" value="UER00871"/>
</dbReference>
<organism evidence="7 8">
    <name type="scientific">Breznakia blatticola</name>
    <dbReference type="NCBI Taxonomy" id="1754012"/>
    <lineage>
        <taxon>Bacteria</taxon>
        <taxon>Bacillati</taxon>
        <taxon>Bacillota</taxon>
        <taxon>Erysipelotrichia</taxon>
        <taxon>Erysipelotrichales</taxon>
        <taxon>Erysipelotrichaceae</taxon>
        <taxon>Breznakia</taxon>
    </lineage>
</organism>
<dbReference type="NCBIfam" id="TIGR01704">
    <property type="entry name" value="MTA_SAH-Nsdase"/>
    <property type="match status" value="1"/>
</dbReference>
<name>A0A4R8A8V7_9FIRM</name>
<dbReference type="InterPro" id="IPR000845">
    <property type="entry name" value="Nucleoside_phosphorylase_d"/>
</dbReference>
<keyword evidence="8" id="KW-1185">Reference proteome</keyword>
<evidence type="ECO:0000256" key="1">
    <source>
        <dbReference type="ARBA" id="ARBA00004945"/>
    </source>
</evidence>
<sequence length="226" mass="24674">MICIIAAMSSEVEAISQKMTGVKRKKVMEIPVIEGKLAGKRVLLAQSGIGKVQAAMTTAILLCQYKVRYVLSTGVAGGFTEDQKILDIVVGDKLVQHDFDTSAIDGDKGYGEYSYSYVTLIQLAQKIWPEIGNGNLHVGTIASGDQFVSKKSQINSINRHFTNVIACEMESGAISRVCNKQDIPCIVIRAISDTVCLDNSENDYEVNLANATKQNADFVEKFVERS</sequence>
<dbReference type="AlphaFoldDB" id="A0A4R8A8V7"/>
<dbReference type="GO" id="GO:0008930">
    <property type="term" value="F:methylthioadenosine nucleosidase activity"/>
    <property type="evidence" value="ECO:0007669"/>
    <property type="project" value="InterPro"/>
</dbReference>
<gene>
    <name evidence="7" type="ORF">EDD63_10159</name>
</gene>
<dbReference type="Pfam" id="PF01048">
    <property type="entry name" value="PNP_UDP_1"/>
    <property type="match status" value="1"/>
</dbReference>
<dbReference type="InterPro" id="IPR035994">
    <property type="entry name" value="Nucleoside_phosphorylase_sf"/>
</dbReference>
<dbReference type="SUPFAM" id="SSF53167">
    <property type="entry name" value="Purine and uridine phosphorylases"/>
    <property type="match status" value="1"/>
</dbReference>
<accession>A0A4R8A8V7</accession>
<reference evidence="7 8" key="1">
    <citation type="submission" date="2019-03" db="EMBL/GenBank/DDBJ databases">
        <title>Genomic Encyclopedia of Type Strains, Phase IV (KMG-IV): sequencing the most valuable type-strain genomes for metagenomic binning, comparative biology and taxonomic classification.</title>
        <authorList>
            <person name="Goeker M."/>
        </authorList>
    </citation>
    <scope>NUCLEOTIDE SEQUENCE [LARGE SCALE GENOMIC DNA]</scope>
    <source>
        <strain evidence="7 8">DSM 28867</strain>
    </source>
</reference>
<dbReference type="Gene3D" id="3.40.50.1580">
    <property type="entry name" value="Nucleoside phosphorylase domain"/>
    <property type="match status" value="1"/>
</dbReference>
<dbReference type="GO" id="GO:0008782">
    <property type="term" value="F:adenosylhomocysteine nucleosidase activity"/>
    <property type="evidence" value="ECO:0007669"/>
    <property type="project" value="UniProtKB-EC"/>
</dbReference>
<dbReference type="GO" id="GO:0019509">
    <property type="term" value="P:L-methionine salvage from methylthioadenosine"/>
    <property type="evidence" value="ECO:0007669"/>
    <property type="project" value="UniProtKB-UniPathway"/>
</dbReference>
<evidence type="ECO:0000256" key="5">
    <source>
        <dbReference type="ARBA" id="ARBA00023167"/>
    </source>
</evidence>
<evidence type="ECO:0000256" key="4">
    <source>
        <dbReference type="ARBA" id="ARBA00022801"/>
    </source>
</evidence>
<evidence type="ECO:0000313" key="7">
    <source>
        <dbReference type="EMBL" id="TDW26344.1"/>
    </source>
</evidence>
<proteinExistence type="predicted"/>
<dbReference type="PANTHER" id="PTHR46832">
    <property type="entry name" value="5'-METHYLTHIOADENOSINE/S-ADENOSYLHOMOCYSTEINE NUCLEOSIDASE"/>
    <property type="match status" value="1"/>
</dbReference>
<dbReference type="PANTHER" id="PTHR46832:SF1">
    <property type="entry name" value="5'-METHYLTHIOADENOSINE_S-ADENOSYLHOMOCYSTEINE NUCLEOSIDASE"/>
    <property type="match status" value="1"/>
</dbReference>
<keyword evidence="3" id="KW-0028">Amino-acid biosynthesis</keyword>
<comment type="pathway">
    <text evidence="1">Amino-acid biosynthesis; L-methionine biosynthesis via salvage pathway; S-methyl-5-thio-alpha-D-ribose 1-phosphate from S-methyl-5'-thioadenosine (hydrolase route): step 1/2.</text>
</comment>
<dbReference type="Proteomes" id="UP000294743">
    <property type="component" value="Unassembled WGS sequence"/>
</dbReference>
<dbReference type="OrthoDB" id="9792278at2"/>
<dbReference type="RefSeq" id="WP_134167292.1">
    <property type="nucleotide sequence ID" value="NZ_SODD01000001.1"/>
</dbReference>
<evidence type="ECO:0000256" key="3">
    <source>
        <dbReference type="ARBA" id="ARBA00022605"/>
    </source>
</evidence>
<dbReference type="NCBIfam" id="NF004079">
    <property type="entry name" value="PRK05584.1"/>
    <property type="match status" value="1"/>
</dbReference>
<feature type="domain" description="Nucleoside phosphorylase" evidence="6">
    <location>
        <begin position="2"/>
        <end position="224"/>
    </location>
</feature>
<comment type="caution">
    <text evidence="7">The sequence shown here is derived from an EMBL/GenBank/DDBJ whole genome shotgun (WGS) entry which is preliminary data.</text>
</comment>
<protein>
    <recommendedName>
        <fullName evidence="2">adenosylhomocysteine nucleosidase</fullName>
        <ecNumber evidence="2">3.2.2.9</ecNumber>
    </recommendedName>
</protein>
<dbReference type="CDD" id="cd09008">
    <property type="entry name" value="MTAN"/>
    <property type="match status" value="1"/>
</dbReference>
<dbReference type="EMBL" id="SODD01000001">
    <property type="protein sequence ID" value="TDW26344.1"/>
    <property type="molecule type" value="Genomic_DNA"/>
</dbReference>
<dbReference type="EC" id="3.2.2.9" evidence="2"/>
<evidence type="ECO:0000259" key="6">
    <source>
        <dbReference type="Pfam" id="PF01048"/>
    </source>
</evidence>
<dbReference type="GO" id="GO:0009164">
    <property type="term" value="P:nucleoside catabolic process"/>
    <property type="evidence" value="ECO:0007669"/>
    <property type="project" value="InterPro"/>
</dbReference>
<keyword evidence="4" id="KW-0378">Hydrolase</keyword>
<evidence type="ECO:0000256" key="2">
    <source>
        <dbReference type="ARBA" id="ARBA00011974"/>
    </source>
</evidence>
<dbReference type="InterPro" id="IPR010049">
    <property type="entry name" value="MTA_SAH_Nsdase"/>
</dbReference>